<proteinExistence type="inferred from homology"/>
<evidence type="ECO:0000256" key="1">
    <source>
        <dbReference type="ARBA" id="ARBA00006336"/>
    </source>
</evidence>
<protein>
    <submittedName>
        <fullName evidence="4">Nicotinamidase-related amidase</fullName>
    </submittedName>
</protein>
<dbReference type="EMBL" id="FOGL01000020">
    <property type="protein sequence ID" value="SES15177.1"/>
    <property type="molecule type" value="Genomic_DNA"/>
</dbReference>
<evidence type="ECO:0000313" key="4">
    <source>
        <dbReference type="EMBL" id="SES15177.1"/>
    </source>
</evidence>
<dbReference type="RefSeq" id="WP_089743277.1">
    <property type="nucleotide sequence ID" value="NZ_FOGL01000020.1"/>
</dbReference>
<dbReference type="InterPro" id="IPR050272">
    <property type="entry name" value="Isochorismatase-like_hydrls"/>
</dbReference>
<dbReference type="InterPro" id="IPR036380">
    <property type="entry name" value="Isochorismatase-like_sf"/>
</dbReference>
<sequence>MKKTAVMIIDMINDFNFAEGDMLLEHTKKIVPNIKKLREYADKNDMPVIFVNDHYETWETDYKTIAKTCLTDKNKDIIEQGTPAKKDYFIMKPQMSGFFRTPLCSLLEELGINHIIMAGIAGNICILFTANDAHMRGYTLHVPGNCVASNTDRHNEEALKLMKAVFNASIDPI</sequence>
<evidence type="ECO:0000256" key="2">
    <source>
        <dbReference type="ARBA" id="ARBA00022801"/>
    </source>
</evidence>
<dbReference type="PANTHER" id="PTHR43540">
    <property type="entry name" value="PEROXYUREIDOACRYLATE/UREIDOACRYLATE AMIDOHYDROLASE-RELATED"/>
    <property type="match status" value="1"/>
</dbReference>
<dbReference type="CDD" id="cd00431">
    <property type="entry name" value="cysteine_hydrolases"/>
    <property type="match status" value="1"/>
</dbReference>
<keyword evidence="2" id="KW-0378">Hydrolase</keyword>
<dbReference type="AlphaFoldDB" id="A0A1H9V1Q7"/>
<dbReference type="Pfam" id="PF00857">
    <property type="entry name" value="Isochorismatase"/>
    <property type="match status" value="1"/>
</dbReference>
<feature type="domain" description="Isochorismatase-like" evidence="3">
    <location>
        <begin position="4"/>
        <end position="168"/>
    </location>
</feature>
<evidence type="ECO:0000259" key="3">
    <source>
        <dbReference type="Pfam" id="PF00857"/>
    </source>
</evidence>
<comment type="similarity">
    <text evidence="1">Belongs to the isochorismatase family.</text>
</comment>
<gene>
    <name evidence="4" type="ORF">SAMN04487944_12073</name>
</gene>
<evidence type="ECO:0000313" key="5">
    <source>
        <dbReference type="Proteomes" id="UP000199687"/>
    </source>
</evidence>
<keyword evidence="5" id="KW-1185">Reference proteome</keyword>
<dbReference type="SUPFAM" id="SSF52499">
    <property type="entry name" value="Isochorismatase-like hydrolases"/>
    <property type="match status" value="1"/>
</dbReference>
<dbReference type="GO" id="GO:0016787">
    <property type="term" value="F:hydrolase activity"/>
    <property type="evidence" value="ECO:0007669"/>
    <property type="project" value="UniProtKB-KW"/>
</dbReference>
<dbReference type="OrthoDB" id="4305745at2"/>
<reference evidence="4 5" key="1">
    <citation type="submission" date="2016-10" db="EMBL/GenBank/DDBJ databases">
        <authorList>
            <person name="de Groot N.N."/>
        </authorList>
    </citation>
    <scope>NUCLEOTIDE SEQUENCE [LARGE SCALE GENOMIC DNA]</scope>
    <source>
        <strain evidence="4 5">CGMCC 1.7727</strain>
    </source>
</reference>
<organism evidence="4 5">
    <name type="scientific">Gracilibacillus ureilyticus</name>
    <dbReference type="NCBI Taxonomy" id="531814"/>
    <lineage>
        <taxon>Bacteria</taxon>
        <taxon>Bacillati</taxon>
        <taxon>Bacillota</taxon>
        <taxon>Bacilli</taxon>
        <taxon>Bacillales</taxon>
        <taxon>Bacillaceae</taxon>
        <taxon>Gracilibacillus</taxon>
    </lineage>
</organism>
<name>A0A1H9V1Q7_9BACI</name>
<dbReference type="PANTHER" id="PTHR43540:SF6">
    <property type="entry name" value="ISOCHORISMATASE-LIKE DOMAIN-CONTAINING PROTEIN"/>
    <property type="match status" value="1"/>
</dbReference>
<dbReference type="Gene3D" id="3.40.50.850">
    <property type="entry name" value="Isochorismatase-like"/>
    <property type="match status" value="1"/>
</dbReference>
<accession>A0A1H9V1Q7</accession>
<dbReference type="STRING" id="531814.SAMN04487944_12073"/>
<dbReference type="Proteomes" id="UP000199687">
    <property type="component" value="Unassembled WGS sequence"/>
</dbReference>
<dbReference type="InterPro" id="IPR000868">
    <property type="entry name" value="Isochorismatase-like_dom"/>
</dbReference>